<dbReference type="PANTHER" id="PTHR45737:SF6">
    <property type="entry name" value="VON WILLEBRAND FACTOR A DOMAIN-CONTAINING PROTEIN 5A"/>
    <property type="match status" value="1"/>
</dbReference>
<dbReference type="EMBL" id="AP027080">
    <property type="protein sequence ID" value="BDU74198.1"/>
    <property type="molecule type" value="Genomic_DNA"/>
</dbReference>
<evidence type="ECO:0000256" key="2">
    <source>
        <dbReference type="SAM" id="SignalP"/>
    </source>
</evidence>
<evidence type="ECO:0000313" key="4">
    <source>
        <dbReference type="EMBL" id="BDU74198.1"/>
    </source>
</evidence>
<feature type="signal peptide" evidence="2">
    <location>
        <begin position="1"/>
        <end position="22"/>
    </location>
</feature>
<accession>A0AA48KD69</accession>
<feature type="chain" id="PRO_5041307246" description="VIT domain-containing protein" evidence="2">
    <location>
        <begin position="23"/>
        <end position="776"/>
    </location>
</feature>
<evidence type="ECO:0000259" key="3">
    <source>
        <dbReference type="PROSITE" id="PS51468"/>
    </source>
</evidence>
<dbReference type="InterPro" id="IPR013694">
    <property type="entry name" value="VIT"/>
</dbReference>
<sequence>MLSRFRALLLPVLAILPLRAQAGLLVPTSSGRPDPKVLSLREMTVDMAIARGYARVNVRQVFENHTAAVQEGTYRFALPASAAVGDFAVWDGLVRIPGVILEKKRARSIYQELTRQRIDPGLLQQGEEEDREAGEGAPASRPSGASLFSVTVAPIPPMATKRLEIQFQQEVPLIGGRGEFRLVLRPPDAEPTVAETFTVRVKLEDGAFEAMPSGLPLTATAEGAGFTGTHVRLDKDLALRFRPRASEPLRLTAFRNPEGALPEGLALAPWERPSEIPPEKDGFFLLEALPGGGAAPAETPAAAPGGQSLAILFDTSLGHRWGGLELAYGHLVRVLRSLGREDRFALIPFDHTPGAGALQPVTPQAIEAQLTQLRNRPLGPGADLALALAAARKALGDHGRILLLTSGQGLLRSKALKAAAGPVPLFTAVTVGEAGEALAAASAQVLSPTATEIEGDLFFRQVLGPGTAAKARRAAGDVPFTAAGGEPKLRDIYPVLVQPLAAGSLSGWIGRYGAPAEKVRFEWASPLFPGGRASLDAALPAKALEARDLPRRWARARVDDLLRRIEAEGERREWVDEIIALSKRYKFITPYTAFLAAPRSLLRPRRIQPGDPVLRVECDPGTQSATALFPFGLRLDLVRRPGGNVWEGRFLVPEGLKDGRHPVRILMRDASGARISETKHFVLDGKAPDIHPALPASCRPGEAVRIAAAADDDVVFLSARVGDAPPIPLRWDPAERRCVGLTTVPYGVQGPVEVVFEAVDAAKNRGFARATLEVRP</sequence>
<protein>
    <recommendedName>
        <fullName evidence="3">VIT domain-containing protein</fullName>
    </recommendedName>
</protein>
<dbReference type="KEGG" id="msil:METEAL_33720"/>
<gene>
    <name evidence="4" type="ORF">METEAL_33720</name>
</gene>
<organism evidence="4 5">
    <name type="scientific">Mesoterricola silvestris</name>
    <dbReference type="NCBI Taxonomy" id="2927979"/>
    <lineage>
        <taxon>Bacteria</taxon>
        <taxon>Pseudomonadati</taxon>
        <taxon>Acidobacteriota</taxon>
        <taxon>Holophagae</taxon>
        <taxon>Holophagales</taxon>
        <taxon>Holophagaceae</taxon>
        <taxon>Mesoterricola</taxon>
    </lineage>
</organism>
<dbReference type="Proteomes" id="UP001238179">
    <property type="component" value="Chromosome"/>
</dbReference>
<dbReference type="RefSeq" id="WP_316412874.1">
    <property type="nucleotide sequence ID" value="NZ_AP027080.1"/>
</dbReference>
<dbReference type="Gene3D" id="3.40.50.410">
    <property type="entry name" value="von Willebrand factor, type A domain"/>
    <property type="match status" value="1"/>
</dbReference>
<dbReference type="InterPro" id="IPR036465">
    <property type="entry name" value="vWFA_dom_sf"/>
</dbReference>
<reference evidence="5" key="1">
    <citation type="journal article" date="2023" name="Int. J. Syst. Evol. Microbiol.">
        <title>Mesoterricola silvestris gen. nov., sp. nov., Mesoterricola sediminis sp. nov., Geothrix oryzae sp. nov., Geothrix edaphica sp. nov., Geothrix rubra sp. nov., and Geothrix limicola sp. nov., six novel members of Acidobacteriota isolated from soils.</title>
        <authorList>
            <person name="Itoh H."/>
            <person name="Sugisawa Y."/>
            <person name="Mise K."/>
            <person name="Xu Z."/>
            <person name="Kuniyasu M."/>
            <person name="Ushijima N."/>
            <person name="Kawano K."/>
            <person name="Kobayashi E."/>
            <person name="Shiratori Y."/>
            <person name="Masuda Y."/>
            <person name="Senoo K."/>
        </authorList>
    </citation>
    <scope>NUCLEOTIDE SEQUENCE [LARGE SCALE GENOMIC DNA]</scope>
    <source>
        <strain evidence="5">W79</strain>
    </source>
</reference>
<proteinExistence type="predicted"/>
<keyword evidence="5" id="KW-1185">Reference proteome</keyword>
<dbReference type="AlphaFoldDB" id="A0AA48KD69"/>
<name>A0AA48KD69_9BACT</name>
<dbReference type="PROSITE" id="PS51468">
    <property type="entry name" value="VIT"/>
    <property type="match status" value="1"/>
</dbReference>
<dbReference type="PANTHER" id="PTHR45737">
    <property type="entry name" value="VON WILLEBRAND FACTOR A DOMAIN-CONTAINING PROTEIN 5A"/>
    <property type="match status" value="1"/>
</dbReference>
<feature type="region of interest" description="Disordered" evidence="1">
    <location>
        <begin position="120"/>
        <end position="145"/>
    </location>
</feature>
<dbReference type="SUPFAM" id="SSF53300">
    <property type="entry name" value="vWA-like"/>
    <property type="match status" value="1"/>
</dbReference>
<dbReference type="SMART" id="SM00609">
    <property type="entry name" value="VIT"/>
    <property type="match status" value="1"/>
</dbReference>
<evidence type="ECO:0000256" key="1">
    <source>
        <dbReference type="SAM" id="MobiDB-lite"/>
    </source>
</evidence>
<dbReference type="Pfam" id="PF08487">
    <property type="entry name" value="VIT"/>
    <property type="match status" value="1"/>
</dbReference>
<feature type="domain" description="VIT" evidence="3">
    <location>
        <begin position="24"/>
        <end position="169"/>
    </location>
</feature>
<keyword evidence="2" id="KW-0732">Signal</keyword>
<evidence type="ECO:0000313" key="5">
    <source>
        <dbReference type="Proteomes" id="UP001238179"/>
    </source>
</evidence>